<comment type="similarity">
    <text evidence="1">Belongs to the leucine-binding protein family.</text>
</comment>
<gene>
    <name evidence="5" type="ordered locus">Mpe_A1940</name>
</gene>
<dbReference type="KEGG" id="mpt:Mpe_A1940"/>
<evidence type="ECO:0000313" key="5">
    <source>
        <dbReference type="EMBL" id="ABM94898.1"/>
    </source>
</evidence>
<feature type="chain" id="PRO_5002645803" evidence="3">
    <location>
        <begin position="23"/>
        <end position="375"/>
    </location>
</feature>
<dbReference type="CDD" id="cd06342">
    <property type="entry name" value="PBP1_ABC_LIVBP-like"/>
    <property type="match status" value="1"/>
</dbReference>
<sequence>MQLKLKAIALATALLATGAVSAQEVIKIGHVAPISGAQAHYGKDNENGARMAIEELNTQNITIGGKKVKFELVAEDDAADPKQGTAAATKLCDAKVNGVVGHLNSGTTIPASKIYNDCGIPEITPSATNPKYTQQGFKTAFRILANDNALGAGLALHAANNLKLKKVAIIDDRTAYGQGVAEVFKKTAQAKGIQIVDEQYTTDKATDFMAILTSIKSKGPDGVFYGGMDPQAGPMLRQMEQLGLSNVKFFGGDGVCTAKLADLSAGAKTLGNVVCAEGGSSLEKMPGGTAWKAKYDAKYPGQFQVYSPYVYDAVFVLVDAMKRANSADPKVYGPKLFETNYTGVTAKVAFESDGELKNPAMTLYVYKDGKKVPLN</sequence>
<dbReference type="PANTHER" id="PTHR47151">
    <property type="entry name" value="LEU/ILE/VAL-BINDING ABC TRANSPORTER SUBUNIT"/>
    <property type="match status" value="1"/>
</dbReference>
<keyword evidence="6" id="KW-1185">Reference proteome</keyword>
<dbReference type="HOGENOM" id="CLU_027128_6_0_4"/>
<feature type="signal peptide" evidence="3">
    <location>
        <begin position="1"/>
        <end position="22"/>
    </location>
</feature>
<evidence type="ECO:0000256" key="1">
    <source>
        <dbReference type="ARBA" id="ARBA00010062"/>
    </source>
</evidence>
<name>A2SH59_METPP</name>
<dbReference type="STRING" id="420662.Mpe_A1940"/>
<protein>
    <submittedName>
        <fullName evidence="5">Putative secreted substrate binding protein</fullName>
    </submittedName>
</protein>
<proteinExistence type="inferred from homology"/>
<dbReference type="SUPFAM" id="SSF53822">
    <property type="entry name" value="Periplasmic binding protein-like I"/>
    <property type="match status" value="1"/>
</dbReference>
<accession>A2SH59</accession>
<dbReference type="Gene3D" id="3.40.50.2300">
    <property type="match status" value="2"/>
</dbReference>
<dbReference type="PANTHER" id="PTHR47151:SF2">
    <property type="entry name" value="AMINO ACID BINDING PROTEIN"/>
    <property type="match status" value="1"/>
</dbReference>
<feature type="domain" description="Leucine-binding protein" evidence="4">
    <location>
        <begin position="26"/>
        <end position="369"/>
    </location>
</feature>
<evidence type="ECO:0000259" key="4">
    <source>
        <dbReference type="Pfam" id="PF13458"/>
    </source>
</evidence>
<dbReference type="EMBL" id="CP000555">
    <property type="protein sequence ID" value="ABM94898.1"/>
    <property type="molecule type" value="Genomic_DNA"/>
</dbReference>
<evidence type="ECO:0000256" key="2">
    <source>
        <dbReference type="ARBA" id="ARBA00022729"/>
    </source>
</evidence>
<keyword evidence="2 3" id="KW-0732">Signal</keyword>
<dbReference type="InterPro" id="IPR028082">
    <property type="entry name" value="Peripla_BP_I"/>
</dbReference>
<dbReference type="InterPro" id="IPR028081">
    <property type="entry name" value="Leu-bd"/>
</dbReference>
<dbReference type="RefSeq" id="WP_011829535.1">
    <property type="nucleotide sequence ID" value="NC_008825.1"/>
</dbReference>
<evidence type="ECO:0000313" key="6">
    <source>
        <dbReference type="Proteomes" id="UP000000366"/>
    </source>
</evidence>
<evidence type="ECO:0000256" key="3">
    <source>
        <dbReference type="SAM" id="SignalP"/>
    </source>
</evidence>
<dbReference type="AlphaFoldDB" id="A2SH59"/>
<dbReference type="eggNOG" id="COG0683">
    <property type="taxonomic scope" value="Bacteria"/>
</dbReference>
<dbReference type="Proteomes" id="UP000000366">
    <property type="component" value="Chromosome"/>
</dbReference>
<reference evidence="5 6" key="1">
    <citation type="journal article" date="2007" name="J. Bacteriol.">
        <title>Whole-genome analysis of the methyl tert-butyl ether-degrading beta-proteobacterium Methylibium petroleiphilum PM1.</title>
        <authorList>
            <person name="Kane S.R."/>
            <person name="Chakicherla A.Y."/>
            <person name="Chain P.S.G."/>
            <person name="Schmidt R."/>
            <person name="Shin M.W."/>
            <person name="Legler T.C."/>
            <person name="Scow K.M."/>
            <person name="Larimer F.W."/>
            <person name="Lucas S.M."/>
            <person name="Richardson P.M."/>
            <person name="Hristova K.R."/>
        </authorList>
    </citation>
    <scope>NUCLEOTIDE SEQUENCE [LARGE SCALE GENOMIC DNA]</scope>
    <source>
        <strain evidence="6">ATCC BAA-1232 / LMG 22953 / PM1</strain>
    </source>
</reference>
<dbReference type="Pfam" id="PF13458">
    <property type="entry name" value="Peripla_BP_6"/>
    <property type="match status" value="1"/>
</dbReference>
<organism evidence="5 6">
    <name type="scientific">Methylibium petroleiphilum (strain ATCC BAA-1232 / LMG 22953 / PM1)</name>
    <dbReference type="NCBI Taxonomy" id="420662"/>
    <lineage>
        <taxon>Bacteria</taxon>
        <taxon>Pseudomonadati</taxon>
        <taxon>Pseudomonadota</taxon>
        <taxon>Betaproteobacteria</taxon>
        <taxon>Burkholderiales</taxon>
        <taxon>Sphaerotilaceae</taxon>
        <taxon>Methylibium</taxon>
    </lineage>
</organism>